<evidence type="ECO:0000256" key="1">
    <source>
        <dbReference type="ARBA" id="ARBA00004370"/>
    </source>
</evidence>
<keyword evidence="5 6" id="KW-0472">Membrane</keyword>
<dbReference type="PANTHER" id="PTHR48020:SF20">
    <property type="entry name" value="INOSITOL TRANSPORTER 4-LIKE"/>
    <property type="match status" value="1"/>
</dbReference>
<protein>
    <recommendedName>
        <fullName evidence="9">Major facilitator superfamily (MFS) profile domain-containing protein</fullName>
    </recommendedName>
</protein>
<evidence type="ECO:0000256" key="2">
    <source>
        <dbReference type="ARBA" id="ARBA00022448"/>
    </source>
</evidence>
<dbReference type="GO" id="GO:0005366">
    <property type="term" value="F:myo-inositol:proton symporter activity"/>
    <property type="evidence" value="ECO:0007669"/>
    <property type="project" value="TreeGrafter"/>
</dbReference>
<feature type="transmembrane region" description="Helical" evidence="6">
    <location>
        <begin position="173"/>
        <end position="193"/>
    </location>
</feature>
<feature type="transmembrane region" description="Helical" evidence="6">
    <location>
        <begin position="109"/>
        <end position="129"/>
    </location>
</feature>
<dbReference type="AlphaFoldDB" id="A0A7N2M2G3"/>
<keyword evidence="4 6" id="KW-1133">Transmembrane helix</keyword>
<organism evidence="7 8">
    <name type="scientific">Quercus lobata</name>
    <name type="common">Valley oak</name>
    <dbReference type="NCBI Taxonomy" id="97700"/>
    <lineage>
        <taxon>Eukaryota</taxon>
        <taxon>Viridiplantae</taxon>
        <taxon>Streptophyta</taxon>
        <taxon>Embryophyta</taxon>
        <taxon>Tracheophyta</taxon>
        <taxon>Spermatophyta</taxon>
        <taxon>Magnoliopsida</taxon>
        <taxon>eudicotyledons</taxon>
        <taxon>Gunneridae</taxon>
        <taxon>Pentapetalae</taxon>
        <taxon>rosids</taxon>
        <taxon>fabids</taxon>
        <taxon>Fagales</taxon>
        <taxon>Fagaceae</taxon>
        <taxon>Quercus</taxon>
    </lineage>
</organism>
<dbReference type="InterPro" id="IPR036259">
    <property type="entry name" value="MFS_trans_sf"/>
</dbReference>
<evidence type="ECO:0000313" key="7">
    <source>
        <dbReference type="EnsemblPlants" id="QL07p005392:mrna:CDS:1"/>
    </source>
</evidence>
<keyword evidence="8" id="KW-1185">Reference proteome</keyword>
<dbReference type="InterPro" id="IPR005828">
    <property type="entry name" value="MFS_sugar_transport-like"/>
</dbReference>
<evidence type="ECO:0008006" key="9">
    <source>
        <dbReference type="Google" id="ProtNLM"/>
    </source>
</evidence>
<name>A0A7N2M2G3_QUELO</name>
<dbReference type="InterPro" id="IPR050814">
    <property type="entry name" value="Myo-inositol_Transporter"/>
</dbReference>
<reference evidence="7 8" key="1">
    <citation type="journal article" date="2016" name="G3 (Bethesda)">
        <title>First Draft Assembly and Annotation of the Genome of a California Endemic Oak Quercus lobata Nee (Fagaceae).</title>
        <authorList>
            <person name="Sork V.L."/>
            <person name="Fitz-Gibbon S.T."/>
            <person name="Puiu D."/>
            <person name="Crepeau M."/>
            <person name="Gugger P.F."/>
            <person name="Sherman R."/>
            <person name="Stevens K."/>
            <person name="Langley C.H."/>
            <person name="Pellegrini M."/>
            <person name="Salzberg S.L."/>
        </authorList>
    </citation>
    <scope>NUCLEOTIDE SEQUENCE [LARGE SCALE GENOMIC DNA]</scope>
    <source>
        <strain evidence="7 8">cv. SW786</strain>
    </source>
</reference>
<evidence type="ECO:0000256" key="3">
    <source>
        <dbReference type="ARBA" id="ARBA00022692"/>
    </source>
</evidence>
<proteinExistence type="predicted"/>
<reference evidence="7" key="2">
    <citation type="submission" date="2021-01" db="UniProtKB">
        <authorList>
            <consortium name="EnsemblPlants"/>
        </authorList>
    </citation>
    <scope>IDENTIFICATION</scope>
</reference>
<evidence type="ECO:0000313" key="8">
    <source>
        <dbReference type="Proteomes" id="UP000594261"/>
    </source>
</evidence>
<dbReference type="Gene3D" id="1.20.1250.20">
    <property type="entry name" value="MFS general substrate transporter like domains"/>
    <property type="match status" value="1"/>
</dbReference>
<dbReference type="PANTHER" id="PTHR48020">
    <property type="entry name" value="PROTON MYO-INOSITOL COTRANSPORTER"/>
    <property type="match status" value="1"/>
</dbReference>
<dbReference type="GO" id="GO:0016020">
    <property type="term" value="C:membrane"/>
    <property type="evidence" value="ECO:0007669"/>
    <property type="project" value="UniProtKB-SubCell"/>
</dbReference>
<comment type="subcellular location">
    <subcellularLocation>
        <location evidence="1">Membrane</location>
    </subcellularLocation>
</comment>
<accession>A0A7N2M2G3</accession>
<dbReference type="EnsemblPlants" id="QL07p005392:mrna">
    <property type="protein sequence ID" value="QL07p005392:mrna:CDS:1"/>
    <property type="gene ID" value="QL07p005392"/>
</dbReference>
<feature type="transmembrane region" description="Helical" evidence="6">
    <location>
        <begin position="141"/>
        <end position="161"/>
    </location>
</feature>
<evidence type="ECO:0000256" key="5">
    <source>
        <dbReference type="ARBA" id="ARBA00023136"/>
    </source>
</evidence>
<dbReference type="SUPFAM" id="SSF103473">
    <property type="entry name" value="MFS general substrate transporter"/>
    <property type="match status" value="1"/>
</dbReference>
<dbReference type="InParanoid" id="A0A7N2M2G3"/>
<dbReference type="Gramene" id="QL07p005392:mrna">
    <property type="protein sequence ID" value="QL07p005392:mrna:CDS:1"/>
    <property type="gene ID" value="QL07p005392"/>
</dbReference>
<dbReference type="Pfam" id="PF00083">
    <property type="entry name" value="Sugar_tr"/>
    <property type="match status" value="1"/>
</dbReference>
<dbReference type="EMBL" id="LRBV02000007">
    <property type="status" value="NOT_ANNOTATED_CDS"/>
    <property type="molecule type" value="Genomic_DNA"/>
</dbReference>
<feature type="transmembrane region" description="Helical" evidence="6">
    <location>
        <begin position="75"/>
        <end position="97"/>
    </location>
</feature>
<keyword evidence="3 6" id="KW-0812">Transmembrane</keyword>
<sequence>MAFSSTIFRRAVLRGLVPVIVSQMVFPQYILYIKKLALEDAKVSKSVEVGISVSASVIGFTWESMFIEGVGRKRVLLLSLWTISTDLALMSSLVYVFPETPSRNMMATVLINIYLLMYGPGFGVIPLLVNTEDFQFKFRPIGSAVAGAANKFIHGVILLFVLPHAKDASQVKVLSMVCMLSILGIMSISFLLPEDKKPKEKKRALGLKIRMGKRIKVQSHLYKALQHDVQPHQHIE</sequence>
<evidence type="ECO:0000256" key="6">
    <source>
        <dbReference type="SAM" id="Phobius"/>
    </source>
</evidence>
<evidence type="ECO:0000256" key="4">
    <source>
        <dbReference type="ARBA" id="ARBA00022989"/>
    </source>
</evidence>
<keyword evidence="2" id="KW-0813">Transport</keyword>
<dbReference type="Proteomes" id="UP000594261">
    <property type="component" value="Chromosome 7"/>
</dbReference>